<gene>
    <name evidence="9" type="ORF">WM40_08910</name>
</gene>
<dbReference type="Pfam" id="PF04932">
    <property type="entry name" value="Wzy_C"/>
    <property type="match status" value="1"/>
</dbReference>
<dbReference type="STRING" id="28092.WM40_08910"/>
<evidence type="ECO:0008006" key="11">
    <source>
        <dbReference type="Google" id="ProtNLM"/>
    </source>
</evidence>
<feature type="transmembrane region" description="Helical" evidence="5">
    <location>
        <begin position="453"/>
        <end position="469"/>
    </location>
</feature>
<feature type="domain" description="Protein glycosylation ligase" evidence="8">
    <location>
        <begin position="191"/>
        <end position="215"/>
    </location>
</feature>
<keyword evidence="10" id="KW-1185">Reference proteome</keyword>
<evidence type="ECO:0000259" key="8">
    <source>
        <dbReference type="Pfam" id="PF15864"/>
    </source>
</evidence>
<dbReference type="EMBL" id="LAQU01000007">
    <property type="protein sequence ID" value="KKB63807.1"/>
    <property type="molecule type" value="Genomic_DNA"/>
</dbReference>
<feature type="transmembrane region" description="Helical" evidence="5">
    <location>
        <begin position="198"/>
        <end position="216"/>
    </location>
</feature>
<evidence type="ECO:0000256" key="4">
    <source>
        <dbReference type="ARBA" id="ARBA00023136"/>
    </source>
</evidence>
<feature type="transmembrane region" description="Helical" evidence="5">
    <location>
        <begin position="223"/>
        <end position="240"/>
    </location>
</feature>
<feature type="transmembrane region" description="Helical" evidence="5">
    <location>
        <begin position="55"/>
        <end position="75"/>
    </location>
</feature>
<evidence type="ECO:0000313" key="9">
    <source>
        <dbReference type="EMBL" id="KKB63807.1"/>
    </source>
</evidence>
<keyword evidence="2 5" id="KW-0812">Transmembrane</keyword>
<feature type="transmembrane region" description="Helical" evidence="5">
    <location>
        <begin position="298"/>
        <end position="315"/>
    </location>
</feature>
<dbReference type="PANTHER" id="PTHR37422:SF13">
    <property type="entry name" value="LIPOPOLYSACCHARIDE BIOSYNTHESIS PROTEIN PA4999-RELATED"/>
    <property type="match status" value="1"/>
</dbReference>
<evidence type="ECO:0000313" key="10">
    <source>
        <dbReference type="Proteomes" id="UP000033618"/>
    </source>
</evidence>
<feature type="transmembrane region" description="Helical" evidence="5">
    <location>
        <begin position="149"/>
        <end position="170"/>
    </location>
</feature>
<evidence type="ECO:0000256" key="2">
    <source>
        <dbReference type="ARBA" id="ARBA00022692"/>
    </source>
</evidence>
<feature type="transmembrane region" description="Helical" evidence="5">
    <location>
        <begin position="246"/>
        <end position="264"/>
    </location>
</feature>
<comment type="subcellular location">
    <subcellularLocation>
        <location evidence="1">Membrane</location>
        <topology evidence="1">Multi-pass membrane protein</topology>
    </subcellularLocation>
</comment>
<sequence>MPISISRSGSAFSPRSWTSAPTLPFACLVVLVCAWLVPYAVVGHTYPIPTFYAEYAAYCLYVGLAAMVGLMTWQASRQSSAAEIRPGSPIVALVPIGLACVLLIQTMVLPTAQPSMNVLGACSLLLAALAMHAGYWTERLAWRTQIATWIAWALLAGGCFAVFCQCVQLFHAERTFAPFVVSYNVTTNRRPFGNMAQANHLATYISFALAASVYLVQTRRLALPVWIVLAAVYSFGLALTVSRTPWLQVAVILLAAVLMACAAARTAALSRVTLGSDGFLRDTTGKGDDSKWMRARRWLVPVLTLLVFAVVNVMVRKLNTFYGWHLDESASSRFQDAGQISPRLALWKYGWTMFRTHPLLGVGWGEFPRFQYEYVEQLGHVEIANNSHDIAIDLLAKTGLIGGLIVALGFVCWLWRNLGALFTDRGDVQSRLFGLAMLGVLGMHALVEYPQQYLFFLLPAAFLFGLLETRALRRIPVPASVASYAVVTAAGAAMIYPVLADYHRAETLYYGNAPEQQYRSDPAWIFGAWGQFGLSTLLPLDRAAIDAKLDAHRKAIALLPGEVVLRRYAILLALAGDNNAALDQVVRLKIFAESLHDWPAQLKLLYGLCAQRPNELAGFSAQLHALYGVPEGAAATPDDEDE</sequence>
<name>A0A0F5K2N0_9BURK</name>
<evidence type="ECO:0000259" key="7">
    <source>
        <dbReference type="Pfam" id="PF11846"/>
    </source>
</evidence>
<evidence type="ECO:0000256" key="5">
    <source>
        <dbReference type="SAM" id="Phobius"/>
    </source>
</evidence>
<dbReference type="InterPro" id="IPR007016">
    <property type="entry name" value="O-antigen_ligase-rel_domated"/>
</dbReference>
<dbReference type="PATRIC" id="fig|28092.6.peg.2100"/>
<dbReference type="PANTHER" id="PTHR37422">
    <property type="entry name" value="TEICHURONIC ACID BIOSYNTHESIS PROTEIN TUAE"/>
    <property type="match status" value="1"/>
</dbReference>
<feature type="transmembrane region" description="Helical" evidence="5">
    <location>
        <begin position="21"/>
        <end position="43"/>
    </location>
</feature>
<dbReference type="InterPro" id="IPR051533">
    <property type="entry name" value="WaaL-like"/>
</dbReference>
<evidence type="ECO:0000256" key="3">
    <source>
        <dbReference type="ARBA" id="ARBA00022989"/>
    </source>
</evidence>
<keyword evidence="3 5" id="KW-1133">Transmembrane helix</keyword>
<feature type="transmembrane region" description="Helical" evidence="5">
    <location>
        <begin position="87"/>
        <end position="112"/>
    </location>
</feature>
<reference evidence="9 10" key="1">
    <citation type="submission" date="2015-03" db="EMBL/GenBank/DDBJ databases">
        <title>Draft Genome Sequence of Burkholderia andropogonis type strain ICMP2807, isolated from Sorghum bicolor.</title>
        <authorList>
            <person name="Lopes-Santos L."/>
            <person name="Castro D.B."/>
            <person name="Ottoboni L.M."/>
            <person name="Park D."/>
            <person name="Weirc B.S."/>
            <person name="Destefano S.A."/>
        </authorList>
    </citation>
    <scope>NUCLEOTIDE SEQUENCE [LARGE SCALE GENOMIC DNA]</scope>
    <source>
        <strain evidence="9 10">ICMP2807</strain>
    </source>
</reference>
<keyword evidence="4 5" id="KW-0472">Membrane</keyword>
<feature type="transmembrane region" description="Helical" evidence="5">
    <location>
        <begin position="481"/>
        <end position="499"/>
    </location>
</feature>
<dbReference type="AlphaFoldDB" id="A0A0F5K2N0"/>
<accession>A0A0F5K2N0</accession>
<dbReference type="InterPro" id="IPR031726">
    <property type="entry name" value="PglL_A"/>
</dbReference>
<feature type="transmembrane region" description="Helical" evidence="5">
    <location>
        <begin position="428"/>
        <end position="447"/>
    </location>
</feature>
<dbReference type="InterPro" id="IPR021797">
    <property type="entry name" value="Wzy_C_2"/>
</dbReference>
<dbReference type="GO" id="GO:0016020">
    <property type="term" value="C:membrane"/>
    <property type="evidence" value="ECO:0007669"/>
    <property type="project" value="UniProtKB-SubCell"/>
</dbReference>
<dbReference type="OrthoDB" id="4448at2"/>
<dbReference type="RefSeq" id="WP_046152706.1">
    <property type="nucleotide sequence ID" value="NZ_CADFGU010000001.1"/>
</dbReference>
<comment type="caution">
    <text evidence="9">The sequence shown here is derived from an EMBL/GenBank/DDBJ whole genome shotgun (WGS) entry which is preliminary data.</text>
</comment>
<evidence type="ECO:0000259" key="6">
    <source>
        <dbReference type="Pfam" id="PF04932"/>
    </source>
</evidence>
<feature type="transmembrane region" description="Helical" evidence="5">
    <location>
        <begin position="394"/>
        <end position="416"/>
    </location>
</feature>
<proteinExistence type="predicted"/>
<feature type="domain" description="O-antigen ligase-related" evidence="6">
    <location>
        <begin position="230"/>
        <end position="406"/>
    </location>
</feature>
<feature type="domain" description="Virulence factor membrane-bound polymerase C-terminal" evidence="7">
    <location>
        <begin position="433"/>
        <end position="598"/>
    </location>
</feature>
<evidence type="ECO:0000256" key="1">
    <source>
        <dbReference type="ARBA" id="ARBA00004141"/>
    </source>
</evidence>
<feature type="transmembrane region" description="Helical" evidence="5">
    <location>
        <begin position="118"/>
        <end position="137"/>
    </location>
</feature>
<organism evidence="9 10">
    <name type="scientific">Robbsia andropogonis</name>
    <dbReference type="NCBI Taxonomy" id="28092"/>
    <lineage>
        <taxon>Bacteria</taxon>
        <taxon>Pseudomonadati</taxon>
        <taxon>Pseudomonadota</taxon>
        <taxon>Betaproteobacteria</taxon>
        <taxon>Burkholderiales</taxon>
        <taxon>Burkholderiaceae</taxon>
        <taxon>Robbsia</taxon>
    </lineage>
</organism>
<dbReference type="Pfam" id="PF11846">
    <property type="entry name" value="Wzy_C_2"/>
    <property type="match status" value="1"/>
</dbReference>
<dbReference type="Proteomes" id="UP000033618">
    <property type="component" value="Unassembled WGS sequence"/>
</dbReference>
<dbReference type="Pfam" id="PF15864">
    <property type="entry name" value="PglL_A"/>
    <property type="match status" value="1"/>
</dbReference>
<protein>
    <recommendedName>
        <fullName evidence="11">Polymerase</fullName>
    </recommendedName>
</protein>